<evidence type="ECO:0000259" key="13">
    <source>
        <dbReference type="Pfam" id="PF04452"/>
    </source>
</evidence>
<feature type="domain" description="Ribosomal RNA small subunit methyltransferase E PUA-like" evidence="14">
    <location>
        <begin position="34"/>
        <end position="76"/>
    </location>
</feature>
<keyword evidence="6 12" id="KW-0698">rRNA processing</keyword>
<evidence type="ECO:0000256" key="8">
    <source>
        <dbReference type="ARBA" id="ARBA00022679"/>
    </source>
</evidence>
<comment type="similarity">
    <text evidence="2 12">Belongs to the RNA methyltransferase RsmE family.</text>
</comment>
<organism evidence="15 16">
    <name type="scientific">Lentibacillus persicus</name>
    <dbReference type="NCBI Taxonomy" id="640948"/>
    <lineage>
        <taxon>Bacteria</taxon>
        <taxon>Bacillati</taxon>
        <taxon>Bacillota</taxon>
        <taxon>Bacilli</taxon>
        <taxon>Bacillales</taxon>
        <taxon>Bacillaceae</taxon>
        <taxon>Lentibacillus</taxon>
    </lineage>
</organism>
<dbReference type="PANTHER" id="PTHR30027">
    <property type="entry name" value="RIBOSOMAL RNA SMALL SUBUNIT METHYLTRANSFERASE E"/>
    <property type="match status" value="1"/>
</dbReference>
<dbReference type="SUPFAM" id="SSF75217">
    <property type="entry name" value="alpha/beta knot"/>
    <property type="match status" value="1"/>
</dbReference>
<keyword evidence="5 12" id="KW-0963">Cytoplasm</keyword>
<dbReference type="NCBIfam" id="NF008692">
    <property type="entry name" value="PRK11713.1-5"/>
    <property type="match status" value="1"/>
</dbReference>
<dbReference type="Pfam" id="PF04452">
    <property type="entry name" value="Methyltrans_RNA"/>
    <property type="match status" value="1"/>
</dbReference>
<dbReference type="InterPro" id="IPR029026">
    <property type="entry name" value="tRNA_m1G_MTases_N"/>
</dbReference>
<accession>A0A1I1TA53</accession>
<evidence type="ECO:0000313" key="16">
    <source>
        <dbReference type="Proteomes" id="UP000199474"/>
    </source>
</evidence>
<evidence type="ECO:0000256" key="11">
    <source>
        <dbReference type="ARBA" id="ARBA00047944"/>
    </source>
</evidence>
<evidence type="ECO:0000256" key="2">
    <source>
        <dbReference type="ARBA" id="ARBA00005528"/>
    </source>
</evidence>
<dbReference type="InterPro" id="IPR046886">
    <property type="entry name" value="RsmE_MTase_dom"/>
</dbReference>
<dbReference type="GO" id="GO:0070475">
    <property type="term" value="P:rRNA base methylation"/>
    <property type="evidence" value="ECO:0007669"/>
    <property type="project" value="TreeGrafter"/>
</dbReference>
<dbReference type="STRING" id="640948.SAMN05216238_102189"/>
<feature type="domain" description="Ribosomal RNA small subunit methyltransferase E methyltransferase" evidence="13">
    <location>
        <begin position="86"/>
        <end position="255"/>
    </location>
</feature>
<evidence type="ECO:0000256" key="9">
    <source>
        <dbReference type="ARBA" id="ARBA00022691"/>
    </source>
</evidence>
<dbReference type="NCBIfam" id="TIGR00046">
    <property type="entry name" value="RsmE family RNA methyltransferase"/>
    <property type="match status" value="1"/>
</dbReference>
<keyword evidence="16" id="KW-1185">Reference proteome</keyword>
<proteinExistence type="inferred from homology"/>
<dbReference type="InterPro" id="IPR006700">
    <property type="entry name" value="RsmE"/>
</dbReference>
<dbReference type="EC" id="2.1.1.193" evidence="3 12"/>
<dbReference type="InterPro" id="IPR029028">
    <property type="entry name" value="Alpha/beta_knot_MTases"/>
</dbReference>
<evidence type="ECO:0000256" key="3">
    <source>
        <dbReference type="ARBA" id="ARBA00012328"/>
    </source>
</evidence>
<name>A0A1I1TA53_9BACI</name>
<gene>
    <name evidence="15" type="ORF">SAMN05216238_102189</name>
</gene>
<keyword evidence="8 12" id="KW-0808">Transferase</keyword>
<evidence type="ECO:0000256" key="12">
    <source>
        <dbReference type="PIRNR" id="PIRNR015601"/>
    </source>
</evidence>
<dbReference type="Pfam" id="PF20260">
    <property type="entry name" value="PUA_4"/>
    <property type="match status" value="1"/>
</dbReference>
<evidence type="ECO:0000256" key="10">
    <source>
        <dbReference type="ARBA" id="ARBA00025699"/>
    </source>
</evidence>
<comment type="catalytic activity">
    <reaction evidence="11 12">
        <text>uridine(1498) in 16S rRNA + S-adenosyl-L-methionine = N(3)-methyluridine(1498) in 16S rRNA + S-adenosyl-L-homocysteine + H(+)</text>
        <dbReference type="Rhea" id="RHEA:42920"/>
        <dbReference type="Rhea" id="RHEA-COMP:10283"/>
        <dbReference type="Rhea" id="RHEA-COMP:10284"/>
        <dbReference type="ChEBI" id="CHEBI:15378"/>
        <dbReference type="ChEBI" id="CHEBI:57856"/>
        <dbReference type="ChEBI" id="CHEBI:59789"/>
        <dbReference type="ChEBI" id="CHEBI:65315"/>
        <dbReference type="ChEBI" id="CHEBI:74502"/>
        <dbReference type="EC" id="2.1.1.193"/>
    </reaction>
</comment>
<dbReference type="InterPro" id="IPR015947">
    <property type="entry name" value="PUA-like_sf"/>
</dbReference>
<dbReference type="GO" id="GO:0070042">
    <property type="term" value="F:rRNA (uridine-N3-)-methyltransferase activity"/>
    <property type="evidence" value="ECO:0007669"/>
    <property type="project" value="TreeGrafter"/>
</dbReference>
<dbReference type="Gene3D" id="3.40.1280.10">
    <property type="match status" value="1"/>
</dbReference>
<sequence>MWLKRLIKKVVPDLQRYFVPEENWKKAKVIIAHDDAHHISRVMRSKPGDKIICNHPSGEAAICRITEITGSHVAADINEWLNESAELPIEVTIAQGLPKSDKMDFVLKKGTELGAYAFIPVQTDRAVVSWDDKKVEKKLNRYRKIVKEASEQSHRNRIPLIQPLTMFNELLDGSDTYDLKLFAYEEEAKTEKFQSFALHVQSLAPGGKVMIVIGPEGGFSEREATLLKQNNFLPVRLGPRILRTETAALYALASISYQFEELGCR</sequence>
<protein>
    <recommendedName>
        <fullName evidence="4 12">Ribosomal RNA small subunit methyltransferase E</fullName>
        <ecNumber evidence="3 12">2.1.1.193</ecNumber>
    </recommendedName>
</protein>
<dbReference type="SUPFAM" id="SSF88697">
    <property type="entry name" value="PUA domain-like"/>
    <property type="match status" value="1"/>
</dbReference>
<evidence type="ECO:0000313" key="15">
    <source>
        <dbReference type="EMBL" id="SFD55501.1"/>
    </source>
</evidence>
<evidence type="ECO:0000256" key="7">
    <source>
        <dbReference type="ARBA" id="ARBA00022603"/>
    </source>
</evidence>
<dbReference type="CDD" id="cd18084">
    <property type="entry name" value="RsmE-like"/>
    <property type="match status" value="1"/>
</dbReference>
<evidence type="ECO:0000256" key="1">
    <source>
        <dbReference type="ARBA" id="ARBA00004496"/>
    </source>
</evidence>
<keyword evidence="9 12" id="KW-0949">S-adenosyl-L-methionine</keyword>
<dbReference type="Proteomes" id="UP000199474">
    <property type="component" value="Unassembled WGS sequence"/>
</dbReference>
<dbReference type="PIRSF" id="PIRSF015601">
    <property type="entry name" value="MTase_slr0722"/>
    <property type="match status" value="1"/>
</dbReference>
<dbReference type="GO" id="GO:0005737">
    <property type="term" value="C:cytoplasm"/>
    <property type="evidence" value="ECO:0007669"/>
    <property type="project" value="UniProtKB-SubCell"/>
</dbReference>
<dbReference type="AlphaFoldDB" id="A0A1I1TA53"/>
<evidence type="ECO:0000259" key="14">
    <source>
        <dbReference type="Pfam" id="PF20260"/>
    </source>
</evidence>
<comment type="subcellular location">
    <subcellularLocation>
        <location evidence="1 12">Cytoplasm</location>
    </subcellularLocation>
</comment>
<reference evidence="16" key="1">
    <citation type="submission" date="2016-10" db="EMBL/GenBank/DDBJ databases">
        <authorList>
            <person name="Varghese N."/>
            <person name="Submissions S."/>
        </authorList>
    </citation>
    <scope>NUCLEOTIDE SEQUENCE [LARGE SCALE GENOMIC DNA]</scope>
    <source>
        <strain evidence="16">DSM 22530</strain>
    </source>
</reference>
<comment type="function">
    <text evidence="10 12">Specifically methylates the N3 position of the uracil ring of uridine 1498 (m3U1498) in 16S rRNA. Acts on the fully assembled 30S ribosomal subunit.</text>
</comment>
<keyword evidence="7 12" id="KW-0489">Methyltransferase</keyword>
<dbReference type="InterPro" id="IPR046887">
    <property type="entry name" value="RsmE_PUA-like"/>
</dbReference>
<dbReference type="Gene3D" id="2.40.240.20">
    <property type="entry name" value="Hypothetical PUA domain-like, domain 1"/>
    <property type="match status" value="1"/>
</dbReference>
<dbReference type="PANTHER" id="PTHR30027:SF3">
    <property type="entry name" value="16S RRNA (URACIL(1498)-N(3))-METHYLTRANSFERASE"/>
    <property type="match status" value="1"/>
</dbReference>
<evidence type="ECO:0000256" key="4">
    <source>
        <dbReference type="ARBA" id="ARBA00013673"/>
    </source>
</evidence>
<dbReference type="EMBL" id="FOMR01000002">
    <property type="protein sequence ID" value="SFD55501.1"/>
    <property type="molecule type" value="Genomic_DNA"/>
</dbReference>
<evidence type="ECO:0000256" key="5">
    <source>
        <dbReference type="ARBA" id="ARBA00022490"/>
    </source>
</evidence>
<evidence type="ECO:0000256" key="6">
    <source>
        <dbReference type="ARBA" id="ARBA00022552"/>
    </source>
</evidence>
<dbReference type="NCBIfam" id="NF008691">
    <property type="entry name" value="PRK11713.1-4"/>
    <property type="match status" value="1"/>
</dbReference>